<reference evidence="1 2" key="1">
    <citation type="submission" date="2016-04" db="EMBL/GenBank/DDBJ databases">
        <title>Complete genome sequence of Bacillus oceanisediminis strain 2691.</title>
        <authorList>
            <person name="Jeong H."/>
            <person name="Kim H.J."/>
            <person name="Lee D.-W."/>
        </authorList>
    </citation>
    <scope>NUCLEOTIDE SEQUENCE [LARGE SCALE GENOMIC DNA]</scope>
    <source>
        <strain evidence="1 2">2691</strain>
    </source>
</reference>
<evidence type="ECO:0000313" key="2">
    <source>
        <dbReference type="Proteomes" id="UP000077856"/>
    </source>
</evidence>
<dbReference type="eggNOG" id="COG0464">
    <property type="taxonomic scope" value="Bacteria"/>
</dbReference>
<gene>
    <name evidence="1" type="ORF">A361_26965</name>
</gene>
<dbReference type="Proteomes" id="UP000077856">
    <property type="component" value="Chromosome"/>
</dbReference>
<dbReference type="STRING" id="1196031.A361_26965"/>
<dbReference type="InterPro" id="IPR048067">
    <property type="entry name" value="BREX_3_BrxF"/>
</dbReference>
<sequence>MNTHFLEQIENSISVVSERYFKQIFVYDYINGNSVKTFAETHSLPYINVNIEISRILQDIPVSRRSFRITEVFQQLIDKYHDDVICLDYYELLFDNSLEIDPMILIKNNSRYKTLIISWRGKIIGDTLTHGEPGHPEYKKFIVQDAIIIK</sequence>
<organism evidence="1 2">
    <name type="scientific">Cytobacillus oceanisediminis 2691</name>
    <dbReference type="NCBI Taxonomy" id="1196031"/>
    <lineage>
        <taxon>Bacteria</taxon>
        <taxon>Bacillati</taxon>
        <taxon>Bacillota</taxon>
        <taxon>Bacilli</taxon>
        <taxon>Bacillales</taxon>
        <taxon>Bacillaceae</taxon>
        <taxon>Cytobacillus</taxon>
    </lineage>
</organism>
<dbReference type="RefSeq" id="WP_019382829.1">
    <property type="nucleotide sequence ID" value="NZ_CP015506.1"/>
</dbReference>
<accession>A0A160MHP2</accession>
<dbReference type="KEGG" id="bon:A361_26965"/>
<evidence type="ECO:0008006" key="3">
    <source>
        <dbReference type="Google" id="ProtNLM"/>
    </source>
</evidence>
<dbReference type="NCBIfam" id="NF033453">
    <property type="entry name" value="BREX_3_BrxF"/>
    <property type="match status" value="1"/>
</dbReference>
<dbReference type="EMBL" id="CP015506">
    <property type="protein sequence ID" value="AND42634.1"/>
    <property type="molecule type" value="Genomic_DNA"/>
</dbReference>
<evidence type="ECO:0000313" key="1">
    <source>
        <dbReference type="EMBL" id="AND42634.1"/>
    </source>
</evidence>
<protein>
    <recommendedName>
        <fullName evidence="3">BREX-3 system P-loop-containing protein BrxF</fullName>
    </recommendedName>
</protein>
<name>A0A160MHP2_9BACI</name>
<dbReference type="AlphaFoldDB" id="A0A160MHP2"/>
<proteinExistence type="predicted"/>